<comment type="caution">
    <text evidence="1">The sequence shown here is derived from an EMBL/GenBank/DDBJ whole genome shotgun (WGS) entry which is preliminary data.</text>
</comment>
<organism evidence="1 2">
    <name type="scientific">Planktotalea frisia</name>
    <dbReference type="NCBI Taxonomy" id="696762"/>
    <lineage>
        <taxon>Bacteria</taxon>
        <taxon>Pseudomonadati</taxon>
        <taxon>Pseudomonadota</taxon>
        <taxon>Alphaproteobacteria</taxon>
        <taxon>Rhodobacterales</taxon>
        <taxon>Paracoccaceae</taxon>
        <taxon>Planktotalea</taxon>
    </lineage>
</organism>
<name>A0A1L9NSL8_9RHOB</name>
<protein>
    <submittedName>
        <fullName evidence="1">Uncharacterized protein</fullName>
    </submittedName>
</protein>
<evidence type="ECO:0000313" key="1">
    <source>
        <dbReference type="EMBL" id="OJI92298.1"/>
    </source>
</evidence>
<accession>A0A1L9NSL8</accession>
<evidence type="ECO:0000313" key="2">
    <source>
        <dbReference type="Proteomes" id="UP000184514"/>
    </source>
</evidence>
<dbReference type="RefSeq" id="WP_072632006.1">
    <property type="nucleotide sequence ID" value="NZ_MLCB01000188.1"/>
</dbReference>
<keyword evidence="2" id="KW-1185">Reference proteome</keyword>
<sequence length="70" mass="8373">MNTEVVFVNYRIPVPLKEQFEAECRQLHMPMTSQINLLIREFLYRQKQARHEPNDLNEPVSFYSGMDDTL</sequence>
<reference evidence="1 2" key="1">
    <citation type="submission" date="2016-10" db="EMBL/GenBank/DDBJ databases">
        <title>Genome sequence of Planktotalea frisia SH6-1.</title>
        <authorList>
            <person name="Poehlein A."/>
            <person name="Bakenhus I."/>
            <person name="Voget S."/>
            <person name="Brinkhoff T."/>
            <person name="Simon M."/>
        </authorList>
    </citation>
    <scope>NUCLEOTIDE SEQUENCE [LARGE SCALE GENOMIC DNA]</scope>
    <source>
        <strain evidence="1 2">SH6-1</strain>
    </source>
</reference>
<dbReference type="STRING" id="696762.PFRI_35030"/>
<dbReference type="Proteomes" id="UP000184514">
    <property type="component" value="Unassembled WGS sequence"/>
</dbReference>
<dbReference type="EMBL" id="MLCB01000188">
    <property type="protein sequence ID" value="OJI92298.1"/>
    <property type="molecule type" value="Genomic_DNA"/>
</dbReference>
<dbReference type="OrthoDB" id="9941642at2"/>
<gene>
    <name evidence="1" type="ORF">PFRI_35030</name>
</gene>
<dbReference type="AlphaFoldDB" id="A0A1L9NSL8"/>
<proteinExistence type="predicted"/>